<organism evidence="3 4">
    <name type="scientific">Amphibalanus amphitrite</name>
    <name type="common">Striped barnacle</name>
    <name type="synonym">Balanus amphitrite</name>
    <dbReference type="NCBI Taxonomy" id="1232801"/>
    <lineage>
        <taxon>Eukaryota</taxon>
        <taxon>Metazoa</taxon>
        <taxon>Ecdysozoa</taxon>
        <taxon>Arthropoda</taxon>
        <taxon>Crustacea</taxon>
        <taxon>Multicrustacea</taxon>
        <taxon>Cirripedia</taxon>
        <taxon>Thoracica</taxon>
        <taxon>Thoracicalcarea</taxon>
        <taxon>Balanomorpha</taxon>
        <taxon>Balanoidea</taxon>
        <taxon>Balanidae</taxon>
        <taxon>Amphibalaninae</taxon>
        <taxon>Amphibalanus</taxon>
    </lineage>
</organism>
<evidence type="ECO:0000256" key="1">
    <source>
        <dbReference type="SAM" id="MobiDB-lite"/>
    </source>
</evidence>
<proteinExistence type="predicted"/>
<dbReference type="InterPro" id="IPR057989">
    <property type="entry name" value="TPR_RPAP1/MINIYO-like"/>
</dbReference>
<dbReference type="InterPro" id="IPR039913">
    <property type="entry name" value="RPAP1/Rba50"/>
</dbReference>
<name>A0A6A4XGF2_AMPAM</name>
<dbReference type="PANTHER" id="PTHR21483">
    <property type="entry name" value="RNA POLYMERASE II-ASSOCIATED PROTEIN 1"/>
    <property type="match status" value="1"/>
</dbReference>
<sequence length="348" mass="37888">MAHDDTLCICFGFHQSCVNFILWSVSVVIKPTSLQGSPNPRCVVTLVLSGHQTRSVFRGLQTRPGATPWVCLSGHQTRCRFQGSPNPSRCHTVGLRLLPCLQTGDEHLCAELMRHVVFNRALLISGEEAPPAAGSSGPSGTLPPPPPEDPRAELYGVEPARVADRCLQLLAVLFSRHRRLVDALSVTAHFARVCCVFLAGDDLFLDPAVQRGLRQVLQHVLEDPDQLDLTADVPGLASFGDLYTQLLDQFEGVSYGDALFGAVILVPLLPRQPAELRRALWIERPLALRAITTRPEQMLIPLELYLSSVETDAAVLKAYRTALQRGTVTAARNPALHRIATALVGPAA</sequence>
<dbReference type="OrthoDB" id="6382576at2759"/>
<protein>
    <submittedName>
        <fullName evidence="3">RNA polymerase II-associated protein 1</fullName>
    </submittedName>
</protein>
<dbReference type="AlphaFoldDB" id="A0A6A4XGF2"/>
<dbReference type="PANTHER" id="PTHR21483:SF18">
    <property type="entry name" value="RNA POLYMERASE II-ASSOCIATED PROTEIN 1"/>
    <property type="match status" value="1"/>
</dbReference>
<evidence type="ECO:0000313" key="4">
    <source>
        <dbReference type="Proteomes" id="UP000440578"/>
    </source>
</evidence>
<reference evidence="3 4" key="1">
    <citation type="submission" date="2019-07" db="EMBL/GenBank/DDBJ databases">
        <title>Draft genome assembly of a fouling barnacle, Amphibalanus amphitrite (Darwin, 1854): The first reference genome for Thecostraca.</title>
        <authorList>
            <person name="Kim W."/>
        </authorList>
    </citation>
    <scope>NUCLEOTIDE SEQUENCE [LARGE SCALE GENOMIC DNA]</scope>
    <source>
        <strain evidence="3">SNU_AA5</strain>
        <tissue evidence="3">Soma without cirri and trophi</tissue>
    </source>
</reference>
<dbReference type="Proteomes" id="UP000440578">
    <property type="component" value="Unassembled WGS sequence"/>
</dbReference>
<evidence type="ECO:0000259" key="2">
    <source>
        <dbReference type="Pfam" id="PF25766"/>
    </source>
</evidence>
<evidence type="ECO:0000313" key="3">
    <source>
        <dbReference type="EMBL" id="KAF0313881.1"/>
    </source>
</evidence>
<dbReference type="GO" id="GO:0006366">
    <property type="term" value="P:transcription by RNA polymerase II"/>
    <property type="evidence" value="ECO:0007669"/>
    <property type="project" value="InterPro"/>
</dbReference>
<feature type="domain" description="RPAP1/MINIYO-like TPR repeats" evidence="2">
    <location>
        <begin position="164"/>
        <end position="342"/>
    </location>
</feature>
<feature type="region of interest" description="Disordered" evidence="1">
    <location>
        <begin position="129"/>
        <end position="153"/>
    </location>
</feature>
<keyword evidence="4" id="KW-1185">Reference proteome</keyword>
<gene>
    <name evidence="3" type="primary">RPAP1</name>
    <name evidence="3" type="ORF">FJT64_015625</name>
</gene>
<dbReference type="EMBL" id="VIIS01000067">
    <property type="protein sequence ID" value="KAF0313881.1"/>
    <property type="molecule type" value="Genomic_DNA"/>
</dbReference>
<accession>A0A6A4XGF2</accession>
<comment type="caution">
    <text evidence="3">The sequence shown here is derived from an EMBL/GenBank/DDBJ whole genome shotgun (WGS) entry which is preliminary data.</text>
</comment>
<dbReference type="Pfam" id="PF25766">
    <property type="entry name" value="TPR_RPAP1"/>
    <property type="match status" value="1"/>
</dbReference>
<feature type="compositionally biased region" description="Low complexity" evidence="1">
    <location>
        <begin position="129"/>
        <end position="140"/>
    </location>
</feature>